<gene>
    <name evidence="1" type="ORF">TL10_20270</name>
</gene>
<dbReference type="Proteomes" id="UP000032221">
    <property type="component" value="Unassembled WGS sequence"/>
</dbReference>
<organism evidence="1 2">
    <name type="scientific">Mycolicibacterium llatzerense</name>
    <dbReference type="NCBI Taxonomy" id="280871"/>
    <lineage>
        <taxon>Bacteria</taxon>
        <taxon>Bacillati</taxon>
        <taxon>Actinomycetota</taxon>
        <taxon>Actinomycetes</taxon>
        <taxon>Mycobacteriales</taxon>
        <taxon>Mycobacteriaceae</taxon>
        <taxon>Mycolicibacterium</taxon>
    </lineage>
</organism>
<name>A0A0D1LGL1_9MYCO</name>
<accession>A0A0D1LGL1</accession>
<comment type="caution">
    <text evidence="1">The sequence shown here is derived from an EMBL/GenBank/DDBJ whole genome shotgun (WGS) entry which is preliminary data.</text>
</comment>
<keyword evidence="1" id="KW-0436">Ligase</keyword>
<protein>
    <submittedName>
        <fullName evidence="1">Fatty-acid--CoA ligase</fullName>
    </submittedName>
</protein>
<reference evidence="1 2" key="1">
    <citation type="submission" date="2015-01" db="EMBL/GenBank/DDBJ databases">
        <title>Genome sequence of Mycobacterium llatzerense and Mycobacterium immunogenum recovered from brain abscess.</title>
        <authorList>
            <person name="Greninger A.L."/>
            <person name="Langelier C."/>
            <person name="Cunningham G."/>
            <person name="Chiu C.Y."/>
            <person name="Miller S."/>
        </authorList>
    </citation>
    <scope>NUCLEOTIDE SEQUENCE [LARGE SCALE GENOMIC DNA]</scope>
    <source>
        <strain evidence="1 2">CLUC14</strain>
    </source>
</reference>
<keyword evidence="2" id="KW-1185">Reference proteome</keyword>
<evidence type="ECO:0000313" key="1">
    <source>
        <dbReference type="EMBL" id="KIU15146.1"/>
    </source>
</evidence>
<evidence type="ECO:0000313" key="2">
    <source>
        <dbReference type="Proteomes" id="UP000032221"/>
    </source>
</evidence>
<proteinExistence type="predicted"/>
<dbReference type="OrthoDB" id="4761217at2"/>
<dbReference type="GO" id="GO:0016874">
    <property type="term" value="F:ligase activity"/>
    <property type="evidence" value="ECO:0007669"/>
    <property type="project" value="UniProtKB-KW"/>
</dbReference>
<dbReference type="AlphaFoldDB" id="A0A0D1LGL1"/>
<dbReference type="PATRIC" id="fig|280871.6.peg.4199"/>
<sequence>MSEQPLHSLILAADYRVDDVESMWTRLKSQRSILSELSAHHVVVYSSLWEPGRVLATVGIHNANSVREVLRSPAIFGFFDASGVDDIPAIFAGEVLEKIDLAEPPPGEHAVASVVVGVVTAVEDVPALMDKVHDAAGRFREAGVCKVWVYRAFDDGHEVLILQQIESEAAARRWIDHPDAAAEWMSAAGFGVYPSVFVGTLAHITSIDAADEAAN</sequence>
<dbReference type="STRING" id="280871.TL10_20270"/>
<dbReference type="EMBL" id="JXST01000031">
    <property type="protein sequence ID" value="KIU15146.1"/>
    <property type="molecule type" value="Genomic_DNA"/>
</dbReference>
<dbReference type="RefSeq" id="WP_043987037.1">
    <property type="nucleotide sequence ID" value="NZ_JXST01000031.1"/>
</dbReference>